<evidence type="ECO:0000256" key="1">
    <source>
        <dbReference type="ARBA" id="ARBA00022843"/>
    </source>
</evidence>
<dbReference type="InterPro" id="IPR052470">
    <property type="entry name" value="ER_Stress-Reg_TF"/>
</dbReference>
<evidence type="ECO:0000256" key="2">
    <source>
        <dbReference type="ARBA" id="ARBA00023015"/>
    </source>
</evidence>
<evidence type="ECO:0000256" key="6">
    <source>
        <dbReference type="ARBA" id="ARBA00040165"/>
    </source>
</evidence>
<keyword evidence="1" id="KW-0832">Ubl conjugation</keyword>
<dbReference type="EMBL" id="DAKRPA010000218">
    <property type="protein sequence ID" value="DAZ95097.1"/>
    <property type="molecule type" value="Genomic_DNA"/>
</dbReference>
<keyword evidence="2" id="KW-0805">Transcription regulation</keyword>
<sequence length="194" mass="21447">MASPSDAEVAMVMPFGFTTEEEAAATNPMPVTPTADDATYPAASRESHPSSPSMPTKRKAADDLSDESVDNLSKEETRKLKNRISAAKSRHRTQQRMRQLEDRVTQLQRQNAYLNKMVMMLSHRNHHAMVAQPEAIYQPMLQAPMMVGATMPAGVYQPTCFPTTVLHQQQQTLPPISHPDGSFADAWSAAMPVL</sequence>
<feature type="region of interest" description="Disordered" evidence="7">
    <location>
        <begin position="21"/>
        <end position="98"/>
    </location>
</feature>
<dbReference type="CDD" id="cd14686">
    <property type="entry name" value="bZIP"/>
    <property type="match status" value="1"/>
</dbReference>
<accession>A0AAV2YPA7</accession>
<dbReference type="SUPFAM" id="SSF57959">
    <property type="entry name" value="Leucine zipper domain"/>
    <property type="match status" value="1"/>
</dbReference>
<evidence type="ECO:0000313" key="10">
    <source>
        <dbReference type="Proteomes" id="UP001146120"/>
    </source>
</evidence>
<feature type="domain" description="BZIP" evidence="8">
    <location>
        <begin position="72"/>
        <end position="122"/>
    </location>
</feature>
<dbReference type="SMART" id="SM00338">
    <property type="entry name" value="BRLZ"/>
    <property type="match status" value="1"/>
</dbReference>
<dbReference type="Proteomes" id="UP001146120">
    <property type="component" value="Unassembled WGS sequence"/>
</dbReference>
<keyword evidence="5" id="KW-0539">Nucleus</keyword>
<evidence type="ECO:0000259" key="8">
    <source>
        <dbReference type="PROSITE" id="PS50217"/>
    </source>
</evidence>
<reference evidence="9" key="1">
    <citation type="submission" date="2022-11" db="EMBL/GenBank/DDBJ databases">
        <authorList>
            <person name="Morgan W.R."/>
            <person name="Tartar A."/>
        </authorList>
    </citation>
    <scope>NUCLEOTIDE SEQUENCE</scope>
    <source>
        <strain evidence="9">ARSEF 373</strain>
    </source>
</reference>
<keyword evidence="3" id="KW-0238">DNA-binding</keyword>
<dbReference type="Gene3D" id="1.20.5.170">
    <property type="match status" value="1"/>
</dbReference>
<dbReference type="InterPro" id="IPR046347">
    <property type="entry name" value="bZIP_sf"/>
</dbReference>
<dbReference type="GO" id="GO:0000977">
    <property type="term" value="F:RNA polymerase II transcription regulatory region sequence-specific DNA binding"/>
    <property type="evidence" value="ECO:0007669"/>
    <property type="project" value="TreeGrafter"/>
</dbReference>
<feature type="compositionally biased region" description="Low complexity" evidence="7">
    <location>
        <begin position="32"/>
        <end position="43"/>
    </location>
</feature>
<evidence type="ECO:0000256" key="4">
    <source>
        <dbReference type="ARBA" id="ARBA00023163"/>
    </source>
</evidence>
<dbReference type="Pfam" id="PF00170">
    <property type="entry name" value="bZIP_1"/>
    <property type="match status" value="1"/>
</dbReference>
<dbReference type="PROSITE" id="PS50217">
    <property type="entry name" value="BZIP"/>
    <property type="match status" value="1"/>
</dbReference>
<keyword evidence="10" id="KW-1185">Reference proteome</keyword>
<protein>
    <recommendedName>
        <fullName evidence="6">X-box-binding protein 1</fullName>
    </recommendedName>
</protein>
<keyword evidence="4" id="KW-0804">Transcription</keyword>
<dbReference type="PANTHER" id="PTHR46542:SF1">
    <property type="entry name" value="X-BOX BINDING PROTEIN 1"/>
    <property type="match status" value="1"/>
</dbReference>
<gene>
    <name evidence="9" type="ORF">N0F65_001699</name>
</gene>
<dbReference type="InterPro" id="IPR004827">
    <property type="entry name" value="bZIP"/>
</dbReference>
<evidence type="ECO:0000256" key="7">
    <source>
        <dbReference type="SAM" id="MobiDB-lite"/>
    </source>
</evidence>
<proteinExistence type="predicted"/>
<comment type="caution">
    <text evidence="9">The sequence shown here is derived from an EMBL/GenBank/DDBJ whole genome shotgun (WGS) entry which is preliminary data.</text>
</comment>
<dbReference type="GO" id="GO:0000981">
    <property type="term" value="F:DNA-binding transcription factor activity, RNA polymerase II-specific"/>
    <property type="evidence" value="ECO:0007669"/>
    <property type="project" value="TreeGrafter"/>
</dbReference>
<dbReference type="PANTHER" id="PTHR46542">
    <property type="entry name" value="X-BOX BINDING PROTEIN 1"/>
    <property type="match status" value="1"/>
</dbReference>
<organism evidence="9 10">
    <name type="scientific">Lagenidium giganteum</name>
    <dbReference type="NCBI Taxonomy" id="4803"/>
    <lineage>
        <taxon>Eukaryota</taxon>
        <taxon>Sar</taxon>
        <taxon>Stramenopiles</taxon>
        <taxon>Oomycota</taxon>
        <taxon>Peronosporomycetes</taxon>
        <taxon>Pythiales</taxon>
        <taxon>Pythiaceae</taxon>
    </lineage>
</organism>
<evidence type="ECO:0000256" key="5">
    <source>
        <dbReference type="ARBA" id="ARBA00023242"/>
    </source>
</evidence>
<name>A0AAV2YPA7_9STRA</name>
<reference evidence="9" key="2">
    <citation type="journal article" date="2023" name="Microbiol Resour">
        <title>Decontamination and Annotation of the Draft Genome Sequence of the Oomycete Lagenidium giganteum ARSEF 373.</title>
        <authorList>
            <person name="Morgan W.R."/>
            <person name="Tartar A."/>
        </authorList>
    </citation>
    <scope>NUCLEOTIDE SEQUENCE</scope>
    <source>
        <strain evidence="9">ARSEF 373</strain>
    </source>
</reference>
<dbReference type="PROSITE" id="PS00036">
    <property type="entry name" value="BZIP_BASIC"/>
    <property type="match status" value="1"/>
</dbReference>
<dbReference type="AlphaFoldDB" id="A0AAV2YPA7"/>
<evidence type="ECO:0000313" key="9">
    <source>
        <dbReference type="EMBL" id="DAZ95097.1"/>
    </source>
</evidence>
<evidence type="ECO:0000256" key="3">
    <source>
        <dbReference type="ARBA" id="ARBA00023125"/>
    </source>
</evidence>
<dbReference type="GO" id="GO:0005634">
    <property type="term" value="C:nucleus"/>
    <property type="evidence" value="ECO:0007669"/>
    <property type="project" value="TreeGrafter"/>
</dbReference>